<name>A0A5N8VXQ5_9ACTN</name>
<reference evidence="2 3" key="1">
    <citation type="submission" date="2019-07" db="EMBL/GenBank/DDBJ databases">
        <title>New species of Amycolatopsis and Streptomyces.</title>
        <authorList>
            <person name="Duangmal K."/>
            <person name="Teo W.F.A."/>
            <person name="Lipun K."/>
        </authorList>
    </citation>
    <scope>NUCLEOTIDE SEQUENCE [LARGE SCALE GENOMIC DNA]</scope>
    <source>
        <strain evidence="2 3">TISTR 2346</strain>
    </source>
</reference>
<gene>
    <name evidence="2" type="ORF">FNH04_09015</name>
</gene>
<proteinExistence type="predicted"/>
<accession>A0A5N8VXQ5</accession>
<keyword evidence="2" id="KW-0378">Hydrolase</keyword>
<evidence type="ECO:0000313" key="3">
    <source>
        <dbReference type="Proteomes" id="UP000326979"/>
    </source>
</evidence>
<feature type="region of interest" description="Disordered" evidence="1">
    <location>
        <begin position="24"/>
        <end position="73"/>
    </location>
</feature>
<organism evidence="2 3">
    <name type="scientific">Streptomyces phyllanthi</name>
    <dbReference type="NCBI Taxonomy" id="1803180"/>
    <lineage>
        <taxon>Bacteria</taxon>
        <taxon>Bacillati</taxon>
        <taxon>Actinomycetota</taxon>
        <taxon>Actinomycetes</taxon>
        <taxon>Kitasatosporales</taxon>
        <taxon>Streptomycetaceae</taxon>
        <taxon>Streptomyces</taxon>
    </lineage>
</organism>
<dbReference type="AlphaFoldDB" id="A0A5N8VXQ5"/>
<dbReference type="Proteomes" id="UP000326979">
    <property type="component" value="Unassembled WGS sequence"/>
</dbReference>
<dbReference type="GO" id="GO:0016787">
    <property type="term" value="F:hydrolase activity"/>
    <property type="evidence" value="ECO:0007669"/>
    <property type="project" value="UniProtKB-KW"/>
</dbReference>
<sequence>MPDRPRDRDTQELRQPVHLPLLRGVLQGRARRCRGTQPHSGIPDHPRHAPGPGLHSAPGHRQPARGRVRRSQGAGMTAMDLLDLNDSGHLLDPHHGEPVPTEQVPAVIENHLRLHEDTTDIFLYVHGWRTSNDRAENAAARLFQLVEELAEQQPHAYPRIDPFRPQFVCVRWPSGSAATKSGYRTIRERTAAMAQSGHASHVLASVLGYFNEHRALPETGPDVLRSAYGQYLHAVGHSFGGRFLTHAIEQASNRLAPGPDTFAWPWKSDAYPWTLDSLTVFQMAAPADAFTTAPYTRLLDDSVLNAPVAMTFSPHDRALGLWHRQTEDGHNGVGFMGATGPQEHLHTMRLHPTTESYAFPVGRLVNIDAGAYYRSSPLRIEGAHSDYFRPESAHLLLSLANHAR</sequence>
<dbReference type="EMBL" id="VJZE01000040">
    <property type="protein sequence ID" value="MPY40043.1"/>
    <property type="molecule type" value="Genomic_DNA"/>
</dbReference>
<evidence type="ECO:0000313" key="2">
    <source>
        <dbReference type="EMBL" id="MPY40043.1"/>
    </source>
</evidence>
<comment type="caution">
    <text evidence="2">The sequence shown here is derived from an EMBL/GenBank/DDBJ whole genome shotgun (WGS) entry which is preliminary data.</text>
</comment>
<dbReference type="OrthoDB" id="3374785at2"/>
<keyword evidence="3" id="KW-1185">Reference proteome</keyword>
<protein>
    <submittedName>
        <fullName evidence="2">Alpha/beta hydrolase</fullName>
    </submittedName>
</protein>
<evidence type="ECO:0000256" key="1">
    <source>
        <dbReference type="SAM" id="MobiDB-lite"/>
    </source>
</evidence>